<evidence type="ECO:0000256" key="1">
    <source>
        <dbReference type="SAM" id="Phobius"/>
    </source>
</evidence>
<proteinExistence type="predicted"/>
<organism evidence="2 3">
    <name type="scientific">Brevibacillus formosus</name>
    <dbReference type="NCBI Taxonomy" id="54913"/>
    <lineage>
        <taxon>Bacteria</taxon>
        <taxon>Bacillati</taxon>
        <taxon>Bacillota</taxon>
        <taxon>Bacilli</taxon>
        <taxon>Bacillales</taxon>
        <taxon>Paenibacillaceae</taxon>
        <taxon>Brevibacillus</taxon>
    </lineage>
</organism>
<protein>
    <submittedName>
        <fullName evidence="2">Uncharacterized protein</fullName>
    </submittedName>
</protein>
<feature type="transmembrane region" description="Helical" evidence="1">
    <location>
        <begin position="14"/>
        <end position="31"/>
    </location>
</feature>
<keyword evidence="1" id="KW-1133">Transmembrane helix</keyword>
<sequence>MEDMLLLLFSLEDFFALVALFVGCFTSAFYFRQCCLQNRALPQNVTDMYRPSINTLLVETYPMAARQPQRLRLFRRLQHTDSEMDTYGSFVLDHVA</sequence>
<dbReference type="RefSeq" id="WP_088910428.1">
    <property type="nucleotide sequence ID" value="NZ_CP018145.1"/>
</dbReference>
<accession>A0A220MPQ5</accession>
<gene>
    <name evidence="2" type="ORF">BP422_27610</name>
</gene>
<dbReference type="AlphaFoldDB" id="A0A220MPQ5"/>
<name>A0A220MPQ5_9BACL</name>
<reference evidence="2 3" key="1">
    <citation type="submission" date="2016-11" db="EMBL/GenBank/DDBJ databases">
        <authorList>
            <person name="Jaros S."/>
            <person name="Januszkiewicz K."/>
            <person name="Wedrychowicz H."/>
        </authorList>
    </citation>
    <scope>NUCLEOTIDE SEQUENCE [LARGE SCALE GENOMIC DNA]</scope>
    <source>
        <strain evidence="2 3">NF2</strain>
    </source>
</reference>
<dbReference type="EMBL" id="CP018145">
    <property type="protein sequence ID" value="ASJ56952.1"/>
    <property type="molecule type" value="Genomic_DNA"/>
</dbReference>
<keyword evidence="1" id="KW-0812">Transmembrane</keyword>
<evidence type="ECO:0000313" key="3">
    <source>
        <dbReference type="Proteomes" id="UP000197781"/>
    </source>
</evidence>
<evidence type="ECO:0000313" key="2">
    <source>
        <dbReference type="EMBL" id="ASJ56952.1"/>
    </source>
</evidence>
<dbReference type="KEGG" id="bfm:BP422_27610"/>
<keyword evidence="1" id="KW-0472">Membrane</keyword>
<dbReference type="Proteomes" id="UP000197781">
    <property type="component" value="Chromosome"/>
</dbReference>